<name>A0ACB8QJF0_9AGAM</name>
<dbReference type="EMBL" id="MU273568">
    <property type="protein sequence ID" value="KAI0031760.1"/>
    <property type="molecule type" value="Genomic_DNA"/>
</dbReference>
<dbReference type="Proteomes" id="UP000814128">
    <property type="component" value="Unassembled WGS sequence"/>
</dbReference>
<reference evidence="1" key="1">
    <citation type="submission" date="2021-02" db="EMBL/GenBank/DDBJ databases">
        <authorList>
            <consortium name="DOE Joint Genome Institute"/>
            <person name="Ahrendt S."/>
            <person name="Looney B.P."/>
            <person name="Miyauchi S."/>
            <person name="Morin E."/>
            <person name="Drula E."/>
            <person name="Courty P.E."/>
            <person name="Chicoki N."/>
            <person name="Fauchery L."/>
            <person name="Kohler A."/>
            <person name="Kuo A."/>
            <person name="Labutti K."/>
            <person name="Pangilinan J."/>
            <person name="Lipzen A."/>
            <person name="Riley R."/>
            <person name="Andreopoulos W."/>
            <person name="He G."/>
            <person name="Johnson J."/>
            <person name="Barry K.W."/>
            <person name="Grigoriev I.V."/>
            <person name="Nagy L."/>
            <person name="Hibbett D."/>
            <person name="Henrissat B."/>
            <person name="Matheny P.B."/>
            <person name="Labbe J."/>
            <person name="Martin F."/>
        </authorList>
    </citation>
    <scope>NUCLEOTIDE SEQUENCE</scope>
    <source>
        <strain evidence="1">EC-137</strain>
    </source>
</reference>
<reference evidence="1" key="2">
    <citation type="journal article" date="2022" name="New Phytol.">
        <title>Evolutionary transition to the ectomycorrhizal habit in the genomes of a hyperdiverse lineage of mushroom-forming fungi.</title>
        <authorList>
            <person name="Looney B."/>
            <person name="Miyauchi S."/>
            <person name="Morin E."/>
            <person name="Drula E."/>
            <person name="Courty P.E."/>
            <person name="Kohler A."/>
            <person name="Kuo A."/>
            <person name="LaButti K."/>
            <person name="Pangilinan J."/>
            <person name="Lipzen A."/>
            <person name="Riley R."/>
            <person name="Andreopoulos W."/>
            <person name="He G."/>
            <person name="Johnson J."/>
            <person name="Nolan M."/>
            <person name="Tritt A."/>
            <person name="Barry K.W."/>
            <person name="Grigoriev I.V."/>
            <person name="Nagy L.G."/>
            <person name="Hibbett D."/>
            <person name="Henrissat B."/>
            <person name="Matheny P.B."/>
            <person name="Labbe J."/>
            <person name="Martin F.M."/>
        </authorList>
    </citation>
    <scope>NUCLEOTIDE SEQUENCE</scope>
    <source>
        <strain evidence="1">EC-137</strain>
    </source>
</reference>
<proteinExistence type="predicted"/>
<comment type="caution">
    <text evidence="1">The sequence shown here is derived from an EMBL/GenBank/DDBJ whole genome shotgun (WGS) entry which is preliminary data.</text>
</comment>
<organism evidence="1 2">
    <name type="scientific">Vararia minispora EC-137</name>
    <dbReference type="NCBI Taxonomy" id="1314806"/>
    <lineage>
        <taxon>Eukaryota</taxon>
        <taxon>Fungi</taxon>
        <taxon>Dikarya</taxon>
        <taxon>Basidiomycota</taxon>
        <taxon>Agaricomycotina</taxon>
        <taxon>Agaricomycetes</taxon>
        <taxon>Russulales</taxon>
        <taxon>Lachnocladiaceae</taxon>
        <taxon>Vararia</taxon>
    </lineage>
</organism>
<protein>
    <submittedName>
        <fullName evidence="1">Uncharacterized protein</fullName>
    </submittedName>
</protein>
<evidence type="ECO:0000313" key="1">
    <source>
        <dbReference type="EMBL" id="KAI0031760.1"/>
    </source>
</evidence>
<gene>
    <name evidence="1" type="ORF">K488DRAFT_86497</name>
</gene>
<keyword evidence="2" id="KW-1185">Reference proteome</keyword>
<sequence length="348" mass="38824">MPHWSSPLILLQTSEIVVFSDHVNFGIILWEFLSFLKFDVGVLLKRRRLKLAFVLYLTCRLFPVLQTSLALYGLDIHNPTQKHISCKGLIVVTNVRDDYSSDHVLLSFRLQFSNLLGMFYDIILIRIATHANPIALWDTSRLVVAAAAIVILGSLGTSLRVIALVDAIPDPLPIFEGEGCYIINTKPIWATYTAFLVTEILTVSLTLSGLYRYKQRCNGTNALWKMLYHHGVFWVLLGIIVDVPTLVLLILDLNPALARLPNTIFTAAMDLFLVTPGLMTMYASSTDLRIHPNVQKPLQDGAGAIDYLGPIDVSAPHLLRPIVFFALGDTLVHGMSYLFPLLADPDTR</sequence>
<evidence type="ECO:0000313" key="2">
    <source>
        <dbReference type="Proteomes" id="UP000814128"/>
    </source>
</evidence>
<accession>A0ACB8QJF0</accession>